<dbReference type="EMBL" id="MSIE01000037">
    <property type="protein sequence ID" value="OLF15694.1"/>
    <property type="molecule type" value="Genomic_DNA"/>
</dbReference>
<dbReference type="STRING" id="1912961.BU204_19925"/>
<name>A0A1Q8CMW2_9PSEU</name>
<sequence>MRLAAVEGITPVPVSSVEETERALTELMIEIRGRDSAHDPGLALAARDAAELAHANGAGLVAVVGHPNADPAVLVGMVVAADSPLGPDAAEELARYLADAGGVDIREVSESRTERGYPVVLAERLLLAGSPPSGCQLQAVVIDPSGRRMAVFTLHSTTGRGWLELAGVLGRLVSSVDFEAAPAERRMRVTARPTGRRT</sequence>
<dbReference type="RefSeq" id="WP_075127227.1">
    <property type="nucleotide sequence ID" value="NZ_MSIE01000037.1"/>
</dbReference>
<evidence type="ECO:0000313" key="1">
    <source>
        <dbReference type="EMBL" id="OLF15694.1"/>
    </source>
</evidence>
<gene>
    <name evidence="1" type="ORF">BU204_19925</name>
</gene>
<dbReference type="Proteomes" id="UP000185596">
    <property type="component" value="Unassembled WGS sequence"/>
</dbReference>
<organism evidence="1 2">
    <name type="scientific">Actinophytocola xanthii</name>
    <dbReference type="NCBI Taxonomy" id="1912961"/>
    <lineage>
        <taxon>Bacteria</taxon>
        <taxon>Bacillati</taxon>
        <taxon>Actinomycetota</taxon>
        <taxon>Actinomycetes</taxon>
        <taxon>Pseudonocardiales</taxon>
        <taxon>Pseudonocardiaceae</taxon>
    </lineage>
</organism>
<proteinExistence type="predicted"/>
<comment type="caution">
    <text evidence="1">The sequence shown here is derived from an EMBL/GenBank/DDBJ whole genome shotgun (WGS) entry which is preliminary data.</text>
</comment>
<reference evidence="1 2" key="1">
    <citation type="submission" date="2016-12" db="EMBL/GenBank/DDBJ databases">
        <title>The draft genome sequence of Actinophytocola sp. 11-183.</title>
        <authorList>
            <person name="Wang W."/>
            <person name="Yuan L."/>
        </authorList>
    </citation>
    <scope>NUCLEOTIDE SEQUENCE [LARGE SCALE GENOMIC DNA]</scope>
    <source>
        <strain evidence="1 2">11-183</strain>
    </source>
</reference>
<evidence type="ECO:0000313" key="2">
    <source>
        <dbReference type="Proteomes" id="UP000185596"/>
    </source>
</evidence>
<keyword evidence="2" id="KW-1185">Reference proteome</keyword>
<dbReference type="OrthoDB" id="3624603at2"/>
<accession>A0A1Q8CMW2</accession>
<dbReference type="AlphaFoldDB" id="A0A1Q8CMW2"/>
<protein>
    <submittedName>
        <fullName evidence="1">Uncharacterized protein</fullName>
    </submittedName>
</protein>